<dbReference type="Pfam" id="PF14508">
    <property type="entry name" value="GH97_N"/>
    <property type="match status" value="1"/>
</dbReference>
<evidence type="ECO:0000259" key="5">
    <source>
        <dbReference type="Pfam" id="PF14509"/>
    </source>
</evidence>
<protein>
    <submittedName>
        <fullName evidence="6">Glycoside hydrolase family 97 protein</fullName>
    </submittedName>
</protein>
<dbReference type="Gene3D" id="2.60.40.1180">
    <property type="entry name" value="Golgi alpha-mannosidase II"/>
    <property type="match status" value="1"/>
</dbReference>
<dbReference type="GO" id="GO:0016798">
    <property type="term" value="F:hydrolase activity, acting on glycosyl bonds"/>
    <property type="evidence" value="ECO:0007669"/>
    <property type="project" value="UniProtKB-KW"/>
</dbReference>
<reference evidence="6 7" key="1">
    <citation type="submission" date="2019-12" db="EMBL/GenBank/DDBJ databases">
        <title>Genomic-based taxomic classification of the family Erythrobacteraceae.</title>
        <authorList>
            <person name="Xu L."/>
        </authorList>
    </citation>
    <scope>NUCLEOTIDE SEQUENCE [LARGE SCALE GENOMIC DNA]</scope>
    <source>
        <strain evidence="6 7">JCM 17468</strain>
    </source>
</reference>
<dbReference type="Pfam" id="PF14509">
    <property type="entry name" value="GH97_C"/>
    <property type="match status" value="1"/>
</dbReference>
<dbReference type="OrthoDB" id="57532at2"/>
<evidence type="ECO:0000259" key="4">
    <source>
        <dbReference type="Pfam" id="PF14508"/>
    </source>
</evidence>
<feature type="domain" description="Glycosyl-hydrolase 97 N-terminal" evidence="4">
    <location>
        <begin position="47"/>
        <end position="299"/>
    </location>
</feature>
<dbReference type="RefSeq" id="WP_160661183.1">
    <property type="nucleotide sequence ID" value="NZ_BAABDV010000001.1"/>
</dbReference>
<dbReference type="InterPro" id="IPR017853">
    <property type="entry name" value="GH"/>
</dbReference>
<organism evidence="6 7">
    <name type="scientific">Qipengyuania pelagi</name>
    <dbReference type="NCBI Taxonomy" id="994320"/>
    <lineage>
        <taxon>Bacteria</taxon>
        <taxon>Pseudomonadati</taxon>
        <taxon>Pseudomonadota</taxon>
        <taxon>Alphaproteobacteria</taxon>
        <taxon>Sphingomonadales</taxon>
        <taxon>Erythrobacteraceae</taxon>
        <taxon>Qipengyuania</taxon>
    </lineage>
</organism>
<dbReference type="Pfam" id="PF10566">
    <property type="entry name" value="Glyco_hydro_97"/>
    <property type="match status" value="1"/>
</dbReference>
<evidence type="ECO:0000313" key="6">
    <source>
        <dbReference type="EMBL" id="MXO54439.1"/>
    </source>
</evidence>
<dbReference type="InterPro" id="IPR013780">
    <property type="entry name" value="Glyco_hydro_b"/>
</dbReference>
<dbReference type="EMBL" id="WTYD01000001">
    <property type="protein sequence ID" value="MXO54439.1"/>
    <property type="molecule type" value="Genomic_DNA"/>
</dbReference>
<keyword evidence="1 6" id="KW-0378">Hydrolase</keyword>
<dbReference type="InterPro" id="IPR014718">
    <property type="entry name" value="GH-type_carb-bd"/>
</dbReference>
<dbReference type="InterPro" id="IPR029486">
    <property type="entry name" value="GH97_N"/>
</dbReference>
<comment type="caution">
    <text evidence="6">The sequence shown here is derived from an EMBL/GenBank/DDBJ whole genome shotgun (WGS) entry which is preliminary data.</text>
</comment>
<proteinExistence type="predicted"/>
<keyword evidence="2" id="KW-0326">Glycosidase</keyword>
<evidence type="ECO:0000256" key="1">
    <source>
        <dbReference type="ARBA" id="ARBA00022801"/>
    </source>
</evidence>
<gene>
    <name evidence="6" type="ORF">GRI47_10550</name>
</gene>
<evidence type="ECO:0000259" key="3">
    <source>
        <dbReference type="Pfam" id="PF10566"/>
    </source>
</evidence>
<name>A0A844YAJ2_9SPHN</name>
<dbReference type="AlphaFoldDB" id="A0A844YAJ2"/>
<dbReference type="InterPro" id="IPR052720">
    <property type="entry name" value="Glycosyl_hydrolase_97"/>
</dbReference>
<dbReference type="Gene3D" id="2.70.98.10">
    <property type="match status" value="1"/>
</dbReference>
<keyword evidence="7" id="KW-1185">Reference proteome</keyword>
<dbReference type="PANTHER" id="PTHR35803:SF2">
    <property type="entry name" value="RETAINING ALPHA-GALACTOSIDASE"/>
    <property type="match status" value="1"/>
</dbReference>
<dbReference type="InterPro" id="IPR013785">
    <property type="entry name" value="Aldolase_TIM"/>
</dbReference>
<evidence type="ECO:0000313" key="7">
    <source>
        <dbReference type="Proteomes" id="UP000430272"/>
    </source>
</evidence>
<dbReference type="Gene3D" id="3.20.20.70">
    <property type="entry name" value="Aldolase class I"/>
    <property type="match status" value="1"/>
</dbReference>
<accession>A0A844YAJ2</accession>
<dbReference type="PANTHER" id="PTHR35803">
    <property type="entry name" value="GLUCAN 1,4-ALPHA-GLUCOSIDASE SUSB-RELATED"/>
    <property type="match status" value="1"/>
</dbReference>
<feature type="domain" description="Glycosyl-hydrolase 97 C-terminal oligomerisation" evidence="5">
    <location>
        <begin position="575"/>
        <end position="666"/>
    </location>
</feature>
<feature type="domain" description="Glycosyl-hydrolase 97 catalytic" evidence="3">
    <location>
        <begin position="316"/>
        <end position="477"/>
    </location>
</feature>
<dbReference type="InterPro" id="IPR019563">
    <property type="entry name" value="GH97_catalytic"/>
</dbReference>
<dbReference type="InterPro" id="IPR029483">
    <property type="entry name" value="GH97_C"/>
</dbReference>
<sequence length="669" mass="73709">MILPIARRGASGRTTRSSRFPVRTIGLFLAALTGLTTAAEAHETQEISSPDGRIVVSVALQDGDLLPRYSIRQDGHEIMRPSAAGFPLAGSPQGWSEASANLTKGRDRYDLPAAKVRSVDEAYNQLELAAGRDGAGNRVKLYVRVYDTGVAIRGIVEAESGNLAQSLQEVTEFMLPREAECHGSNLGRFHTAHEAEFDPVRPDQIRQLNLFDAPFVCAAPDGTGAFAIAEADVHDYPLMMLGGVRTGDSGLAVMLADPPGGLPKPVRGNRMETPWRVVMIADNRGKLIENTLITSLNRPAEGDFAWVKPGKYAWDWWNGQTVRSVENPGMNMATIKAFIDFAGANGFEYMMIDDGWYLNSGAGGRVLPGADNLTPIAAIEIPELVAYARQQNVDLILWVHSDMIRTNMEQALALYASWGIKGIKVDFMDRDDAEMVEFYNRIAEATARHRILLNMHGAYHPTGLIRTYPNYITQEGVLGAEYNRWSVRINARHNVSLAYTRMLTGPMDYTPGAFRNVPDSEFRMTSKGPMVRFTRGQTLAMYVVYDSPLQSVADSPEAYADKPSGLDFIRLVPTAWDETRFLAGEIDEYVVIARRKGRDWYVGAMTDGKQRTLTIPLTFLDKGRYASTIWQDGSDMTSVDTKTGTADRQQSLQLELAPSGGAVAVLRAQ</sequence>
<dbReference type="Proteomes" id="UP000430272">
    <property type="component" value="Unassembled WGS sequence"/>
</dbReference>
<dbReference type="GO" id="GO:0030246">
    <property type="term" value="F:carbohydrate binding"/>
    <property type="evidence" value="ECO:0007669"/>
    <property type="project" value="InterPro"/>
</dbReference>
<dbReference type="SUPFAM" id="SSF51445">
    <property type="entry name" value="(Trans)glycosidases"/>
    <property type="match status" value="1"/>
</dbReference>
<evidence type="ECO:0000256" key="2">
    <source>
        <dbReference type="ARBA" id="ARBA00023295"/>
    </source>
</evidence>